<evidence type="ECO:0000256" key="2">
    <source>
        <dbReference type="ARBA" id="ARBA00022692"/>
    </source>
</evidence>
<dbReference type="InterPro" id="IPR045238">
    <property type="entry name" value="Tim23-like"/>
</dbReference>
<dbReference type="Pfam" id="PF02466">
    <property type="entry name" value="Tim17"/>
    <property type="match status" value="1"/>
</dbReference>
<keyword evidence="3 6" id="KW-1133">Transmembrane helix</keyword>
<evidence type="ECO:0000256" key="6">
    <source>
        <dbReference type="SAM" id="Phobius"/>
    </source>
</evidence>
<keyword evidence="4 6" id="KW-0472">Membrane</keyword>
<evidence type="ECO:0000256" key="1">
    <source>
        <dbReference type="ARBA" id="ARBA00004141"/>
    </source>
</evidence>
<evidence type="ECO:0000256" key="3">
    <source>
        <dbReference type="ARBA" id="ARBA00022989"/>
    </source>
</evidence>
<comment type="subcellular location">
    <subcellularLocation>
        <location evidence="1">Membrane</location>
        <topology evidence="1">Multi-pass membrane protein</topology>
    </subcellularLocation>
</comment>
<accession>A0A835Z638</accession>
<sequence>MSSGQAGPESGDNDPYTDPGAKFGRLELPKLNTSSIDLGSLAGMYGVQGGGAYEPDYLDYNIKGRDTFEKTTYNTGMCYLAGIIGGGGYGVLEGARTAPSSRARIRVNAILNAAGKRGSRAGNTLAVLAMFYTGFEFMFDSLEVDAKVGDAEWLHPVLAGSAAMTLFYTGKNVRTMALAGVAGGAGMGALYLGTTALGSLIGANRRRP</sequence>
<dbReference type="GO" id="GO:0030150">
    <property type="term" value="P:protein import into mitochondrial matrix"/>
    <property type="evidence" value="ECO:0007669"/>
    <property type="project" value="TreeGrafter"/>
</dbReference>
<dbReference type="PANTHER" id="PTHR15371:SF0">
    <property type="entry name" value="SD19278P"/>
    <property type="match status" value="1"/>
</dbReference>
<protein>
    <submittedName>
        <fullName evidence="7">Mitochondrial import inner membrane translocase subunit TIM23</fullName>
    </submittedName>
</protein>
<evidence type="ECO:0000313" key="8">
    <source>
        <dbReference type="Proteomes" id="UP000664859"/>
    </source>
</evidence>
<dbReference type="PANTHER" id="PTHR15371">
    <property type="entry name" value="TIM23"/>
    <property type="match status" value="1"/>
</dbReference>
<dbReference type="AlphaFoldDB" id="A0A835Z638"/>
<dbReference type="EMBL" id="JAFCMP010000094">
    <property type="protein sequence ID" value="KAG5187138.1"/>
    <property type="molecule type" value="Genomic_DNA"/>
</dbReference>
<proteinExistence type="predicted"/>
<evidence type="ECO:0000256" key="4">
    <source>
        <dbReference type="ARBA" id="ARBA00023136"/>
    </source>
</evidence>
<dbReference type="Proteomes" id="UP000664859">
    <property type="component" value="Unassembled WGS sequence"/>
</dbReference>
<evidence type="ECO:0000256" key="5">
    <source>
        <dbReference type="SAM" id="MobiDB-lite"/>
    </source>
</evidence>
<name>A0A835Z638_9STRA</name>
<gene>
    <name evidence="7" type="ORF">JKP88DRAFT_207183</name>
</gene>
<keyword evidence="8" id="KW-1185">Reference proteome</keyword>
<reference evidence="7" key="1">
    <citation type="submission" date="2021-02" db="EMBL/GenBank/DDBJ databases">
        <title>First Annotated Genome of the Yellow-green Alga Tribonema minus.</title>
        <authorList>
            <person name="Mahan K.M."/>
        </authorList>
    </citation>
    <scope>NUCLEOTIDE SEQUENCE</scope>
    <source>
        <strain evidence="7">UTEX B ZZ1240</strain>
    </source>
</reference>
<dbReference type="GO" id="GO:0005744">
    <property type="term" value="C:TIM23 mitochondrial import inner membrane translocase complex"/>
    <property type="evidence" value="ECO:0007669"/>
    <property type="project" value="TreeGrafter"/>
</dbReference>
<dbReference type="GO" id="GO:0008320">
    <property type="term" value="F:protein transmembrane transporter activity"/>
    <property type="evidence" value="ECO:0007669"/>
    <property type="project" value="TreeGrafter"/>
</dbReference>
<feature type="transmembrane region" description="Helical" evidence="6">
    <location>
        <begin position="176"/>
        <end position="203"/>
    </location>
</feature>
<organism evidence="7 8">
    <name type="scientific">Tribonema minus</name>
    <dbReference type="NCBI Taxonomy" id="303371"/>
    <lineage>
        <taxon>Eukaryota</taxon>
        <taxon>Sar</taxon>
        <taxon>Stramenopiles</taxon>
        <taxon>Ochrophyta</taxon>
        <taxon>PX clade</taxon>
        <taxon>Xanthophyceae</taxon>
        <taxon>Tribonematales</taxon>
        <taxon>Tribonemataceae</taxon>
        <taxon>Tribonema</taxon>
    </lineage>
</organism>
<comment type="caution">
    <text evidence="7">The sequence shown here is derived from an EMBL/GenBank/DDBJ whole genome shotgun (WGS) entry which is preliminary data.</text>
</comment>
<keyword evidence="2 6" id="KW-0812">Transmembrane</keyword>
<evidence type="ECO:0000313" key="7">
    <source>
        <dbReference type="EMBL" id="KAG5187138.1"/>
    </source>
</evidence>
<dbReference type="OrthoDB" id="159299at2759"/>
<feature type="region of interest" description="Disordered" evidence="5">
    <location>
        <begin position="1"/>
        <end position="24"/>
    </location>
</feature>